<feature type="region of interest" description="Disordered" evidence="1">
    <location>
        <begin position="1"/>
        <end position="69"/>
    </location>
</feature>
<evidence type="ECO:0000313" key="3">
    <source>
        <dbReference type="Proteomes" id="UP001219518"/>
    </source>
</evidence>
<reference evidence="2" key="1">
    <citation type="submission" date="2021-07" db="EMBL/GenBank/DDBJ databases">
        <authorList>
            <person name="Catto M.A."/>
            <person name="Jacobson A."/>
            <person name="Kennedy G."/>
            <person name="Labadie P."/>
            <person name="Hunt B.G."/>
            <person name="Srinivasan R."/>
        </authorList>
    </citation>
    <scope>NUCLEOTIDE SEQUENCE</scope>
    <source>
        <strain evidence="2">PL_HMW_Pooled</strain>
        <tissue evidence="2">Head</tissue>
    </source>
</reference>
<accession>A0AAE1LPE2</accession>
<name>A0AAE1LPE2_9NEOP</name>
<organism evidence="2 3">
    <name type="scientific">Frankliniella fusca</name>
    <dbReference type="NCBI Taxonomy" id="407009"/>
    <lineage>
        <taxon>Eukaryota</taxon>
        <taxon>Metazoa</taxon>
        <taxon>Ecdysozoa</taxon>
        <taxon>Arthropoda</taxon>
        <taxon>Hexapoda</taxon>
        <taxon>Insecta</taxon>
        <taxon>Pterygota</taxon>
        <taxon>Neoptera</taxon>
        <taxon>Paraneoptera</taxon>
        <taxon>Thysanoptera</taxon>
        <taxon>Terebrantia</taxon>
        <taxon>Thripoidea</taxon>
        <taxon>Thripidae</taxon>
        <taxon>Frankliniella</taxon>
    </lineage>
</organism>
<dbReference type="Proteomes" id="UP001219518">
    <property type="component" value="Unassembled WGS sequence"/>
</dbReference>
<evidence type="ECO:0000256" key="1">
    <source>
        <dbReference type="SAM" id="MobiDB-lite"/>
    </source>
</evidence>
<gene>
    <name evidence="2" type="ORF">KUF71_015429</name>
</gene>
<feature type="compositionally biased region" description="Gly residues" evidence="1">
    <location>
        <begin position="197"/>
        <end position="208"/>
    </location>
</feature>
<comment type="caution">
    <text evidence="2">The sequence shown here is derived from an EMBL/GenBank/DDBJ whole genome shotgun (WGS) entry which is preliminary data.</text>
</comment>
<feature type="compositionally biased region" description="Low complexity" evidence="1">
    <location>
        <begin position="182"/>
        <end position="196"/>
    </location>
</feature>
<feature type="region of interest" description="Disordered" evidence="1">
    <location>
        <begin position="164"/>
        <end position="249"/>
    </location>
</feature>
<dbReference type="AlphaFoldDB" id="A0AAE1LPE2"/>
<feature type="non-terminal residue" evidence="2">
    <location>
        <position position="1"/>
    </location>
</feature>
<sequence length="308" mass="32006">DNDAIPRGSAPLRELPRDSSRESSSSSRETSSRETSSRERLSSAFPTRPPGFGQPLQQHGKTHATVARVEASTPSTAATASATVSTLHPAAAATTTVDPAVEVEQAVIYNLGELAHAGRTPSSLDSSLADITASTFSTTTEDDAYDWTTASPYHERPGSALSALLAPGGQLPGVPETHVQSHSRSTVTRVSMSSSGAGAGAGLAGLGPGPAPGPALDDPQSGPIPRSAKGPHYYYAEAPAGPASDSPQKQISRETHNWYYENYNRTNLQPYVGPGSEAYSRIRSGSSALSSSSLLTLAISYLVSRVFA</sequence>
<keyword evidence="3" id="KW-1185">Reference proteome</keyword>
<proteinExistence type="predicted"/>
<reference evidence="2" key="2">
    <citation type="journal article" date="2023" name="BMC Genomics">
        <title>Pest status, molecular evolution, and epigenetic factors derived from the genome assembly of Frankliniella fusca, a thysanopteran phytovirus vector.</title>
        <authorList>
            <person name="Catto M.A."/>
            <person name="Labadie P.E."/>
            <person name="Jacobson A.L."/>
            <person name="Kennedy G.G."/>
            <person name="Srinivasan R."/>
            <person name="Hunt B.G."/>
        </authorList>
    </citation>
    <scope>NUCLEOTIDE SEQUENCE</scope>
    <source>
        <strain evidence="2">PL_HMW_Pooled</strain>
    </source>
</reference>
<feature type="compositionally biased region" description="Basic and acidic residues" evidence="1">
    <location>
        <begin position="30"/>
        <end position="41"/>
    </location>
</feature>
<evidence type="ECO:0000313" key="2">
    <source>
        <dbReference type="EMBL" id="KAK3927123.1"/>
    </source>
</evidence>
<dbReference type="EMBL" id="JAHWGI010001278">
    <property type="protein sequence ID" value="KAK3927123.1"/>
    <property type="molecule type" value="Genomic_DNA"/>
</dbReference>
<protein>
    <submittedName>
        <fullName evidence="2">Ribonucleoside-diphosphate reductase subunit beta nrdF1</fullName>
    </submittedName>
</protein>